<dbReference type="GO" id="GO:0016705">
    <property type="term" value="F:oxidoreductase activity, acting on paired donors, with incorporation or reduction of molecular oxygen"/>
    <property type="evidence" value="ECO:0007669"/>
    <property type="project" value="InterPro"/>
</dbReference>
<dbReference type="RefSeq" id="WP_251915190.1">
    <property type="nucleotide sequence ID" value="NZ_JAMRXG010000011.1"/>
</dbReference>
<evidence type="ECO:0000256" key="2">
    <source>
        <dbReference type="ARBA" id="ARBA00022617"/>
    </source>
</evidence>
<keyword evidence="8" id="KW-1185">Reference proteome</keyword>
<dbReference type="InterPro" id="IPR036396">
    <property type="entry name" value="Cyt_P450_sf"/>
</dbReference>
<evidence type="ECO:0000313" key="8">
    <source>
        <dbReference type="Proteomes" id="UP001139157"/>
    </source>
</evidence>
<organism evidence="7 8">
    <name type="scientific">Nocardia pulmonis</name>
    <dbReference type="NCBI Taxonomy" id="2951408"/>
    <lineage>
        <taxon>Bacteria</taxon>
        <taxon>Bacillati</taxon>
        <taxon>Actinomycetota</taxon>
        <taxon>Actinomycetes</taxon>
        <taxon>Mycobacteriales</taxon>
        <taxon>Nocardiaceae</taxon>
        <taxon>Nocardia</taxon>
    </lineage>
</organism>
<keyword evidence="5" id="KW-0408">Iron</keyword>
<evidence type="ECO:0000256" key="1">
    <source>
        <dbReference type="ARBA" id="ARBA00010617"/>
    </source>
</evidence>
<dbReference type="InterPro" id="IPR001128">
    <property type="entry name" value="Cyt_P450"/>
</dbReference>
<dbReference type="EMBL" id="JAMRXG010000011">
    <property type="protein sequence ID" value="MCM6776806.1"/>
    <property type="molecule type" value="Genomic_DNA"/>
</dbReference>
<dbReference type="Gene3D" id="1.10.630.10">
    <property type="entry name" value="Cytochrome P450"/>
    <property type="match status" value="1"/>
</dbReference>
<evidence type="ECO:0000313" key="7">
    <source>
        <dbReference type="EMBL" id="MCM6776806.1"/>
    </source>
</evidence>
<dbReference type="GO" id="GO:0005506">
    <property type="term" value="F:iron ion binding"/>
    <property type="evidence" value="ECO:0007669"/>
    <property type="project" value="InterPro"/>
</dbReference>
<name>A0A9X2EER6_9NOCA</name>
<dbReference type="PANTHER" id="PTHR46696:SF1">
    <property type="entry name" value="CYTOCHROME P450 YJIB-RELATED"/>
    <property type="match status" value="1"/>
</dbReference>
<dbReference type="GO" id="GO:0004497">
    <property type="term" value="F:monooxygenase activity"/>
    <property type="evidence" value="ECO:0007669"/>
    <property type="project" value="UniProtKB-KW"/>
</dbReference>
<comment type="caution">
    <text evidence="7">The sequence shown here is derived from an EMBL/GenBank/DDBJ whole genome shotgun (WGS) entry which is preliminary data.</text>
</comment>
<evidence type="ECO:0000256" key="5">
    <source>
        <dbReference type="ARBA" id="ARBA00023004"/>
    </source>
</evidence>
<keyword evidence="6" id="KW-0503">Monooxygenase</keyword>
<dbReference type="GO" id="GO:0020037">
    <property type="term" value="F:heme binding"/>
    <property type="evidence" value="ECO:0007669"/>
    <property type="project" value="InterPro"/>
</dbReference>
<dbReference type="PANTHER" id="PTHR46696">
    <property type="entry name" value="P450, PUTATIVE (EUROFUNG)-RELATED"/>
    <property type="match status" value="1"/>
</dbReference>
<evidence type="ECO:0000256" key="4">
    <source>
        <dbReference type="ARBA" id="ARBA00023002"/>
    </source>
</evidence>
<dbReference type="InterPro" id="IPR002397">
    <property type="entry name" value="Cyt_P450_B"/>
</dbReference>
<keyword evidence="4" id="KW-0560">Oxidoreductase</keyword>
<evidence type="ECO:0000256" key="3">
    <source>
        <dbReference type="ARBA" id="ARBA00022723"/>
    </source>
</evidence>
<protein>
    <submittedName>
        <fullName evidence="7">Cytochrome P450</fullName>
    </submittedName>
</protein>
<dbReference type="PRINTS" id="PR00359">
    <property type="entry name" value="BP450"/>
</dbReference>
<reference evidence="7" key="1">
    <citation type="submission" date="2022-06" db="EMBL/GenBank/DDBJ databases">
        <title>Novel species in genus nocardia.</title>
        <authorList>
            <person name="Li F."/>
        </authorList>
    </citation>
    <scope>NUCLEOTIDE SEQUENCE</scope>
    <source>
        <strain evidence="7">CDC141</strain>
    </source>
</reference>
<proteinExistence type="inferred from homology"/>
<dbReference type="SUPFAM" id="SSF48264">
    <property type="entry name" value="Cytochrome P450"/>
    <property type="match status" value="1"/>
</dbReference>
<comment type="similarity">
    <text evidence="1">Belongs to the cytochrome P450 family.</text>
</comment>
<dbReference type="Proteomes" id="UP001139157">
    <property type="component" value="Unassembled WGS sequence"/>
</dbReference>
<keyword evidence="3" id="KW-0479">Metal-binding</keyword>
<evidence type="ECO:0000256" key="6">
    <source>
        <dbReference type="ARBA" id="ARBA00023033"/>
    </source>
</evidence>
<gene>
    <name evidence="7" type="ORF">NDR86_25280</name>
</gene>
<dbReference type="PRINTS" id="PR00385">
    <property type="entry name" value="P450"/>
</dbReference>
<accession>A0A9X2EER6</accession>
<dbReference type="AlphaFoldDB" id="A0A9X2EER6"/>
<keyword evidence="2" id="KW-0349">Heme</keyword>
<sequence length="381" mass="41405">MTLAPEISLDPFVPNVRGIDEPHPAREALRAAGPIVRVHAHGGPVWIVTDEALARRVLVHPRIVKDPAYAPPHWDRWAAGLEPTAAEQLSLTTSDGPAHTVLRRAHTALFTGPRMRAEFERMKATAHALLTECASGTTDLMADFATRYPLTVICELLGVPPDRVDQAIAACQDMYSYGDDRETTARAMHSFADLAAAALHGDRRGLAVELRDRLPDEVTEPRLHYLLFTLIYAGQLTTDASLGFLLARILAKPMAHIAVDDLVRETLRVHPPAPFTLWRFTATEIDLGGVSLAAHSPLLIDIEGINTAPGRSPGADLAFGAGPHYCTGAHLAQWELRAVVEALREGFPRARLVVPYSELRQISRGGIQGSRLTALPVALHG</sequence>